<reference evidence="2" key="1">
    <citation type="submission" date="2022-08" db="EMBL/GenBank/DDBJ databases">
        <title>Multi-unit outbreak of Pandoraea commovens among non-cystic fibrosis intensive care patients from 2019 to 2021 in Berlin, Germany.</title>
        <authorList>
            <person name="Menzel P."/>
        </authorList>
    </citation>
    <scope>NUCLEOTIDE SEQUENCE</scope>
    <source>
        <strain evidence="2">LB-19-202-79</strain>
        <plasmid evidence="2">unnamed</plasmid>
    </source>
</reference>
<keyword evidence="1" id="KW-1133">Transmembrane helix</keyword>
<name>A0ABY5QB03_9BURK</name>
<evidence type="ECO:0000313" key="2">
    <source>
        <dbReference type="EMBL" id="UVA77125.1"/>
    </source>
</evidence>
<protein>
    <submittedName>
        <fullName evidence="2">Uncharacterized protein</fullName>
    </submittedName>
</protein>
<keyword evidence="1" id="KW-0472">Membrane</keyword>
<geneLocation type="plasmid" evidence="2 3">
    <name>unnamed</name>
</geneLocation>
<feature type="transmembrane region" description="Helical" evidence="1">
    <location>
        <begin position="52"/>
        <end position="71"/>
    </location>
</feature>
<gene>
    <name evidence="2" type="ORF">NTU39_00275</name>
</gene>
<dbReference type="Proteomes" id="UP001058980">
    <property type="component" value="Plasmid unnamed"/>
</dbReference>
<accession>A0ABY5QB03</accession>
<sequence>MSAKIIAGATIFYRMLQCICVLGVAGFAWALFVRLKTASYDGAFPNDPGAGFMLLAAGFLLMMLCKLEARLGEHQRLAGKRQRR</sequence>
<keyword evidence="1" id="KW-0812">Transmembrane</keyword>
<dbReference type="RefSeq" id="WP_257957793.1">
    <property type="nucleotide sequence ID" value="NZ_CP102779.1"/>
</dbReference>
<evidence type="ECO:0000313" key="3">
    <source>
        <dbReference type="Proteomes" id="UP001058980"/>
    </source>
</evidence>
<feature type="transmembrane region" description="Helical" evidence="1">
    <location>
        <begin position="12"/>
        <end position="32"/>
    </location>
</feature>
<dbReference type="EMBL" id="CP102779">
    <property type="protein sequence ID" value="UVA77125.1"/>
    <property type="molecule type" value="Genomic_DNA"/>
</dbReference>
<evidence type="ECO:0000256" key="1">
    <source>
        <dbReference type="SAM" id="Phobius"/>
    </source>
</evidence>
<proteinExistence type="predicted"/>
<keyword evidence="2" id="KW-0614">Plasmid</keyword>
<organism evidence="2 3">
    <name type="scientific">Pandoraea commovens</name>
    <dbReference type="NCBI Taxonomy" id="2508289"/>
    <lineage>
        <taxon>Bacteria</taxon>
        <taxon>Pseudomonadati</taxon>
        <taxon>Pseudomonadota</taxon>
        <taxon>Betaproteobacteria</taxon>
        <taxon>Burkholderiales</taxon>
        <taxon>Burkholderiaceae</taxon>
        <taxon>Pandoraea</taxon>
    </lineage>
</organism>
<keyword evidence="3" id="KW-1185">Reference proteome</keyword>